<gene>
    <name evidence="12" type="ORF">METZ01_LOCUS170554</name>
</gene>
<comment type="cofactor">
    <cofactor evidence="1">
        <name>Mg(2+)</name>
        <dbReference type="ChEBI" id="CHEBI:18420"/>
    </cofactor>
</comment>
<accession>A0A382BV44</accession>
<proteinExistence type="predicted"/>
<dbReference type="AlphaFoldDB" id="A0A382BV44"/>
<evidence type="ECO:0000259" key="9">
    <source>
        <dbReference type="Pfam" id="PF01743"/>
    </source>
</evidence>
<evidence type="ECO:0000259" key="11">
    <source>
        <dbReference type="Pfam" id="PF12627"/>
    </source>
</evidence>
<dbReference type="Gene3D" id="3.30.460.10">
    <property type="entry name" value="Beta Polymerase, domain 2"/>
    <property type="match status" value="1"/>
</dbReference>
<evidence type="ECO:0000256" key="1">
    <source>
        <dbReference type="ARBA" id="ARBA00001946"/>
    </source>
</evidence>
<sequence length="472" mass="54819">MFNNKIDKNIRDLLNLISSSRFNTYLVGGCVRDIILGYTPKDLDVLVEDDIDEFSIFLSTSLNSKIIRFQNHGFETFRIINTKTKLNIDITKYSNGNEGFLNDLSMRDFTINSMAISLNDGKFDFNDIVDPFHGLEDLNNNLIRYVSKDSVLFDPLRLLRSVRLSSKLNFNIEENTKKYFMINSEKINIVSNERIRDEIIDIFALNNSSKSLILMEELNILNQVFPEIQLTHGINQEGLHDKDVYMHSLATLYFIENIINENLFPEISLNNSVFAHENTIIPYIKLAAFLHDIGKPDTKSFLQSRIRFISHEDYGSKISEKITIRLKFSLKVKKYISCLIKNHLRLGHLISLPDFPSDRAIRKLSRDCYDVINDLIYLDFADYLATSKNNFNNYLDHYNDLRKIYFRIMQFRSDKIKKYDKIIDGKEIMEIFGLNEGPEVGRVLDAIQDDIINNGNIKKSEAIKLAKKILNN</sequence>
<dbReference type="InterPro" id="IPR003607">
    <property type="entry name" value="HD/PDEase_dom"/>
</dbReference>
<dbReference type="GO" id="GO:0000166">
    <property type="term" value="F:nucleotide binding"/>
    <property type="evidence" value="ECO:0007669"/>
    <property type="project" value="UniProtKB-KW"/>
</dbReference>
<evidence type="ECO:0000256" key="5">
    <source>
        <dbReference type="ARBA" id="ARBA00022723"/>
    </source>
</evidence>
<dbReference type="CDD" id="cd00077">
    <property type="entry name" value="HDc"/>
    <property type="match status" value="1"/>
</dbReference>
<dbReference type="InterPro" id="IPR006674">
    <property type="entry name" value="HD_domain"/>
</dbReference>
<evidence type="ECO:0000256" key="7">
    <source>
        <dbReference type="ARBA" id="ARBA00022842"/>
    </source>
</evidence>
<dbReference type="InterPro" id="IPR050124">
    <property type="entry name" value="tRNA_CCA-adding_enzyme"/>
</dbReference>
<feature type="domain" description="tRNA nucleotidyltransferase/poly(A) polymerase RNA and SrmB- binding" evidence="11">
    <location>
        <begin position="169"/>
        <end position="228"/>
    </location>
</feature>
<dbReference type="Pfam" id="PF01966">
    <property type="entry name" value="HD"/>
    <property type="match status" value="1"/>
</dbReference>
<name>A0A382BV44_9ZZZZ</name>
<dbReference type="InterPro" id="IPR002646">
    <property type="entry name" value="PolA_pol_head_dom"/>
</dbReference>
<evidence type="ECO:0000259" key="10">
    <source>
        <dbReference type="Pfam" id="PF01966"/>
    </source>
</evidence>
<dbReference type="GO" id="GO:0016779">
    <property type="term" value="F:nucleotidyltransferase activity"/>
    <property type="evidence" value="ECO:0007669"/>
    <property type="project" value="UniProtKB-KW"/>
</dbReference>
<protein>
    <recommendedName>
        <fullName evidence="13">HD/PDEase domain-containing protein</fullName>
    </recommendedName>
</protein>
<evidence type="ECO:0000256" key="3">
    <source>
        <dbReference type="ARBA" id="ARBA00022694"/>
    </source>
</evidence>
<dbReference type="PANTHER" id="PTHR47545">
    <property type="entry name" value="MULTIFUNCTIONAL CCA PROTEIN"/>
    <property type="match status" value="1"/>
</dbReference>
<evidence type="ECO:0000256" key="8">
    <source>
        <dbReference type="ARBA" id="ARBA00022884"/>
    </source>
</evidence>
<feature type="domain" description="Poly A polymerase head" evidence="9">
    <location>
        <begin position="24"/>
        <end position="144"/>
    </location>
</feature>
<dbReference type="SUPFAM" id="SSF81301">
    <property type="entry name" value="Nucleotidyltransferase"/>
    <property type="match status" value="1"/>
</dbReference>
<keyword evidence="8" id="KW-0694">RNA-binding</keyword>
<evidence type="ECO:0008006" key="13">
    <source>
        <dbReference type="Google" id="ProtNLM"/>
    </source>
</evidence>
<keyword evidence="2" id="KW-0808">Transferase</keyword>
<dbReference type="NCBIfam" id="TIGR00277">
    <property type="entry name" value="HDIG"/>
    <property type="match status" value="1"/>
</dbReference>
<dbReference type="EMBL" id="UINC01031521">
    <property type="protein sequence ID" value="SVB17700.1"/>
    <property type="molecule type" value="Genomic_DNA"/>
</dbReference>
<dbReference type="Gene3D" id="1.10.3090.10">
    <property type="entry name" value="cca-adding enzyme, domain 2"/>
    <property type="match status" value="1"/>
</dbReference>
<dbReference type="InterPro" id="IPR006675">
    <property type="entry name" value="HDIG_dom"/>
</dbReference>
<keyword evidence="5" id="KW-0479">Metal-binding</keyword>
<dbReference type="Pfam" id="PF01743">
    <property type="entry name" value="PolyA_pol"/>
    <property type="match status" value="1"/>
</dbReference>
<keyword evidence="3" id="KW-0819">tRNA processing</keyword>
<feature type="domain" description="HD" evidence="10">
    <location>
        <begin position="245"/>
        <end position="385"/>
    </location>
</feature>
<dbReference type="InterPro" id="IPR043519">
    <property type="entry name" value="NT_sf"/>
</dbReference>
<reference evidence="12" key="1">
    <citation type="submission" date="2018-05" db="EMBL/GenBank/DDBJ databases">
        <authorList>
            <person name="Lanie J.A."/>
            <person name="Ng W.-L."/>
            <person name="Kazmierczak K.M."/>
            <person name="Andrzejewski T.M."/>
            <person name="Davidsen T.M."/>
            <person name="Wayne K.J."/>
            <person name="Tettelin H."/>
            <person name="Glass J.I."/>
            <person name="Rusch D."/>
            <person name="Podicherti R."/>
            <person name="Tsui H.-C.T."/>
            <person name="Winkler M.E."/>
        </authorList>
    </citation>
    <scope>NUCLEOTIDE SEQUENCE</scope>
</reference>
<organism evidence="12">
    <name type="scientific">marine metagenome</name>
    <dbReference type="NCBI Taxonomy" id="408172"/>
    <lineage>
        <taxon>unclassified sequences</taxon>
        <taxon>metagenomes</taxon>
        <taxon>ecological metagenomes</taxon>
    </lineage>
</organism>
<dbReference type="GO" id="GO:0003723">
    <property type="term" value="F:RNA binding"/>
    <property type="evidence" value="ECO:0007669"/>
    <property type="project" value="UniProtKB-KW"/>
</dbReference>
<dbReference type="GO" id="GO:0008033">
    <property type="term" value="P:tRNA processing"/>
    <property type="evidence" value="ECO:0007669"/>
    <property type="project" value="UniProtKB-KW"/>
</dbReference>
<keyword evidence="7" id="KW-0460">Magnesium</keyword>
<dbReference type="SUPFAM" id="SSF81891">
    <property type="entry name" value="Poly A polymerase C-terminal region-like"/>
    <property type="match status" value="1"/>
</dbReference>
<keyword evidence="6" id="KW-0547">Nucleotide-binding</keyword>
<dbReference type="Pfam" id="PF12627">
    <property type="entry name" value="PolyA_pol_RNAbd"/>
    <property type="match status" value="1"/>
</dbReference>
<keyword evidence="4" id="KW-0548">Nucleotidyltransferase</keyword>
<dbReference type="CDD" id="cd05398">
    <property type="entry name" value="NT_ClassII-CCAase"/>
    <property type="match status" value="1"/>
</dbReference>
<evidence type="ECO:0000256" key="2">
    <source>
        <dbReference type="ARBA" id="ARBA00022679"/>
    </source>
</evidence>
<dbReference type="InterPro" id="IPR032828">
    <property type="entry name" value="PolyA_RNA-bd"/>
</dbReference>
<evidence type="ECO:0000256" key="4">
    <source>
        <dbReference type="ARBA" id="ARBA00022695"/>
    </source>
</evidence>
<evidence type="ECO:0000256" key="6">
    <source>
        <dbReference type="ARBA" id="ARBA00022741"/>
    </source>
</evidence>
<evidence type="ECO:0000313" key="12">
    <source>
        <dbReference type="EMBL" id="SVB17700.1"/>
    </source>
</evidence>
<dbReference type="GO" id="GO:0046872">
    <property type="term" value="F:metal ion binding"/>
    <property type="evidence" value="ECO:0007669"/>
    <property type="project" value="UniProtKB-KW"/>
</dbReference>